<accession>A0A1U7M806</accession>
<gene>
    <name evidence="4" type="primary">bdhA</name>
    <name evidence="4" type="ORF">TICRE_05280</name>
</gene>
<dbReference type="GO" id="GO:0008106">
    <property type="term" value="F:alcohol dehydrogenase (NADP+) activity"/>
    <property type="evidence" value="ECO:0007669"/>
    <property type="project" value="TreeGrafter"/>
</dbReference>
<dbReference type="GO" id="GO:1990362">
    <property type="term" value="F:butanol dehydrogenase (NAD+) activity"/>
    <property type="evidence" value="ECO:0007669"/>
    <property type="project" value="InterPro"/>
</dbReference>
<evidence type="ECO:0000313" key="4">
    <source>
        <dbReference type="EMBL" id="OLS03416.1"/>
    </source>
</evidence>
<evidence type="ECO:0000259" key="3">
    <source>
        <dbReference type="Pfam" id="PF25137"/>
    </source>
</evidence>
<evidence type="ECO:0000259" key="2">
    <source>
        <dbReference type="Pfam" id="PF00465"/>
    </source>
</evidence>
<dbReference type="EC" id="1.1.1.-" evidence="4"/>
<proteinExistence type="predicted"/>
<dbReference type="Gene3D" id="1.20.1090.10">
    <property type="entry name" value="Dehydroquinate synthase-like - alpha domain"/>
    <property type="match status" value="1"/>
</dbReference>
<dbReference type="PROSITE" id="PS00060">
    <property type="entry name" value="ADH_IRON_2"/>
    <property type="match status" value="1"/>
</dbReference>
<comment type="caution">
    <text evidence="4">The sequence shown here is derived from an EMBL/GenBank/DDBJ whole genome shotgun (WGS) entry which is preliminary data.</text>
</comment>
<evidence type="ECO:0000256" key="1">
    <source>
        <dbReference type="ARBA" id="ARBA00023002"/>
    </source>
</evidence>
<dbReference type="Proteomes" id="UP000186112">
    <property type="component" value="Unassembled WGS sequence"/>
</dbReference>
<dbReference type="Gene3D" id="3.40.50.1970">
    <property type="match status" value="1"/>
</dbReference>
<dbReference type="InterPro" id="IPR056798">
    <property type="entry name" value="ADH_Fe_C"/>
</dbReference>
<organism evidence="4 5">
    <name type="scientific">Tissierella creatinophila DSM 6911</name>
    <dbReference type="NCBI Taxonomy" id="1123403"/>
    <lineage>
        <taxon>Bacteria</taxon>
        <taxon>Bacillati</taxon>
        <taxon>Bacillota</taxon>
        <taxon>Tissierellia</taxon>
        <taxon>Tissierellales</taxon>
        <taxon>Tissierellaceae</taxon>
        <taxon>Tissierella</taxon>
    </lineage>
</organism>
<dbReference type="Pfam" id="PF00465">
    <property type="entry name" value="Fe-ADH"/>
    <property type="match status" value="1"/>
</dbReference>
<dbReference type="CDD" id="cd08187">
    <property type="entry name" value="BDH"/>
    <property type="match status" value="1"/>
</dbReference>
<dbReference type="InterPro" id="IPR001670">
    <property type="entry name" value="ADH_Fe/GldA"/>
</dbReference>
<dbReference type="SUPFAM" id="SSF56796">
    <property type="entry name" value="Dehydroquinate synthase-like"/>
    <property type="match status" value="1"/>
</dbReference>
<dbReference type="InterPro" id="IPR018211">
    <property type="entry name" value="ADH_Fe_CS"/>
</dbReference>
<dbReference type="OrthoDB" id="9801156at2"/>
<dbReference type="AlphaFoldDB" id="A0A1U7M806"/>
<dbReference type="GO" id="GO:0005829">
    <property type="term" value="C:cytosol"/>
    <property type="evidence" value="ECO:0007669"/>
    <property type="project" value="TreeGrafter"/>
</dbReference>
<dbReference type="FunFam" id="3.40.50.1970:FF:000003">
    <property type="entry name" value="Alcohol dehydrogenase, iron-containing"/>
    <property type="match status" value="1"/>
</dbReference>
<dbReference type="PANTHER" id="PTHR43633">
    <property type="entry name" value="ALCOHOL DEHYDROGENASE YQHD"/>
    <property type="match status" value="1"/>
</dbReference>
<keyword evidence="1 4" id="KW-0560">Oxidoreductase</keyword>
<sequence length="386" mass="43010">MKNFDFQIQTRIIFGKDTLKSLEEVLKDKYKNILIHYGGGSIKRSGLYDEITSILEKINVNYYELGGVEPNPKLSLVQEGIAICKEKNIDLILAVGGGSAIDSAKAIGIGAKYDGDVWDFFTGKEKIQETIPVGVVLTFPATGSEMSTATVVTKEEGSYKRGAGGNVVRPVFAIMDPKYTLTLPDEQTFAGIMDIISHIFERYFTNTPNVDFIDSLSEGAMKSIIKNAYILKKDTQNYPARAEIMLSGSIAHNDLLGLGREDDWASHDIGHEISAIYGTTHGVTLAIIFPAWMKYVYRENIDRFAQFGREVFGVKEDDDRGKMAIMAIEEFENFLKNISLPTRLSDIDIDEKNFELMATKATEAGPLGSFKKLYKEDVLEIYKLAK</sequence>
<dbReference type="EMBL" id="LTDM01000007">
    <property type="protein sequence ID" value="OLS03416.1"/>
    <property type="molecule type" value="Genomic_DNA"/>
</dbReference>
<reference evidence="4 5" key="1">
    <citation type="submission" date="2016-02" db="EMBL/GenBank/DDBJ databases">
        <title>Genome sequence of Tissierella creatinophila DSM 6911.</title>
        <authorList>
            <person name="Poehlein A."/>
            <person name="Daniel R."/>
        </authorList>
    </citation>
    <scope>NUCLEOTIDE SEQUENCE [LARGE SCALE GENOMIC DNA]</scope>
    <source>
        <strain evidence="4 5">DSM 6911</strain>
    </source>
</reference>
<feature type="domain" description="Fe-containing alcohol dehydrogenase-like C-terminal" evidence="3">
    <location>
        <begin position="190"/>
        <end position="384"/>
    </location>
</feature>
<dbReference type="RefSeq" id="WP_075724845.1">
    <property type="nucleotide sequence ID" value="NZ_LTDM01000007.1"/>
</dbReference>
<dbReference type="Pfam" id="PF25137">
    <property type="entry name" value="ADH_Fe_C"/>
    <property type="match status" value="1"/>
</dbReference>
<protein>
    <submittedName>
        <fullName evidence="4">NADH-dependent butanol dehydrogenase A</fullName>
        <ecNumber evidence="4">1.1.1.-</ecNumber>
    </submittedName>
</protein>
<evidence type="ECO:0000313" key="5">
    <source>
        <dbReference type="Proteomes" id="UP000186112"/>
    </source>
</evidence>
<dbReference type="PANTHER" id="PTHR43633:SF1">
    <property type="entry name" value="ALCOHOL DEHYDROGENASE YQHD"/>
    <property type="match status" value="1"/>
</dbReference>
<dbReference type="GO" id="GO:1990002">
    <property type="term" value="F:methylglyoxal reductase (NADPH) (acetol producing) activity"/>
    <property type="evidence" value="ECO:0007669"/>
    <property type="project" value="TreeGrafter"/>
</dbReference>
<dbReference type="InterPro" id="IPR044731">
    <property type="entry name" value="BDH-like"/>
</dbReference>
<keyword evidence="5" id="KW-1185">Reference proteome</keyword>
<dbReference type="GO" id="GO:0046872">
    <property type="term" value="F:metal ion binding"/>
    <property type="evidence" value="ECO:0007669"/>
    <property type="project" value="InterPro"/>
</dbReference>
<name>A0A1U7M806_TISCR</name>
<feature type="domain" description="Alcohol dehydrogenase iron-type/glycerol dehydrogenase GldA" evidence="2">
    <location>
        <begin position="10"/>
        <end position="177"/>
    </location>
</feature>